<dbReference type="OMA" id="NNRYARA"/>
<keyword evidence="4" id="KW-0732">Signal</keyword>
<reference evidence="5 6" key="1">
    <citation type="submission" date="2019-07" db="EMBL/GenBank/DDBJ databases">
        <title>Genome assembly of two rare yeast pathogens: Diutina rugosa and Trichomonascus ciferrii.</title>
        <authorList>
            <person name="Mixao V."/>
            <person name="Saus E."/>
            <person name="Hansen A."/>
            <person name="Lass-Flor C."/>
            <person name="Gabaldon T."/>
        </authorList>
    </citation>
    <scope>NUCLEOTIDE SEQUENCE [LARGE SCALE GENOMIC DNA]</scope>
    <source>
        <strain evidence="5 6">CBS 613</strain>
    </source>
</reference>
<keyword evidence="1" id="KW-0677">Repeat</keyword>
<dbReference type="InterPro" id="IPR019734">
    <property type="entry name" value="TPR_rpt"/>
</dbReference>
<evidence type="ECO:0000256" key="2">
    <source>
        <dbReference type="ARBA" id="ARBA00022803"/>
    </source>
</evidence>
<dbReference type="SUPFAM" id="SSF48452">
    <property type="entry name" value="TPR-like"/>
    <property type="match status" value="1"/>
</dbReference>
<evidence type="ECO:0000256" key="1">
    <source>
        <dbReference type="ARBA" id="ARBA00022737"/>
    </source>
</evidence>
<feature type="chain" id="PRO_5024892629" description="TPR-like protein" evidence="4">
    <location>
        <begin position="22"/>
        <end position="905"/>
    </location>
</feature>
<dbReference type="EMBL" id="SWFT01000035">
    <property type="protein sequence ID" value="KAA8906341.1"/>
    <property type="molecule type" value="Genomic_DNA"/>
</dbReference>
<dbReference type="GeneID" id="54779732"/>
<evidence type="ECO:0000313" key="5">
    <source>
        <dbReference type="EMBL" id="KAA8906341.1"/>
    </source>
</evidence>
<feature type="repeat" description="TPR" evidence="3">
    <location>
        <begin position="636"/>
        <end position="669"/>
    </location>
</feature>
<keyword evidence="2 3" id="KW-0802">TPR repeat</keyword>
<sequence>MALRTLLTQLLLGVLPAKFEATDDEKFTSLVGPIKKIISGEADVLIGSDELQALIKHNTNIDEVVNQTLTQMVDKFGPELGPIQMQVLAICALQLFVQANYTGPELVNGAAQTLGLSDDAAMVKLLSIEGQPAYDLMIEPGYLLFALRTFEKLMGANADWHLQSFEEIKETASQYIRGSEGNPVQASLQWWRTRALQVHMMVIAEPADVIGTLCQVLLTPSVATALAPAAETDPQVVSAVQQLYLLEAIRINIHGNTEHLAEPLLKELTRVSQLQLVLTGAKAKRTKFQTYLASSLVVLAKSCSPSIYEDDQGADEAPVNLDLESDLLLEKPHFESLENVEFTDDDTPAAKRLKYDVEDSEQSRIVPIALSSDKIPAELQSLDLNNQPRLNDLDSIQLISRLIILAQTSPSGDPLIEEELMAIVSRIIYADNADKKPNPTVFGRALWQRSVLETQKPKTIERGILQMTALVEEAGIKVKTRVFAEEQVTATDVAHRLRFIHQLPLLSSWAMNGELAKRYMSFGAFKSAIDIYERLGMVHDAAVCYAATDDVARGIEIIKGRLATHPEDARAIAILGDFTMDPELWERSWQVGKYAKAKASLARYWYSPPSDSGHQRNVDLSIKHMNQCLTVNPLNFENWYFYGCCGLESGQFELAAEAFSRCVALDDTNAQAWSNLASALLQLEDKLKPAFQALKRAARLGYETKSWKIFENYLTVALKLQEWQEVVFSAGRLLKMRANDGEAAVDTAVFEELSTVLCSTDYPSDANQLSHFQRAAIDLICQELPKVITHNPHLWRIVAKVEAWRKRPWAALEAYEKAARVVTLRPEVEYETAVWNEAVDAVSDLVAAYENYGDLPGRHGGDDVVCANWKYKAKQVVRSLTSRGKSSFEGDDGWERLMQLKADLV</sequence>
<dbReference type="PANTHER" id="PTHR16193:SF0">
    <property type="entry name" value="TETRATRICOPEPTIDE REPEAT PROTEIN 27"/>
    <property type="match status" value="1"/>
</dbReference>
<gene>
    <name evidence="5" type="ORF">DIURU_001079</name>
</gene>
<feature type="signal peptide" evidence="4">
    <location>
        <begin position="1"/>
        <end position="21"/>
    </location>
</feature>
<proteinExistence type="predicted"/>
<organism evidence="5 6">
    <name type="scientific">Diutina rugosa</name>
    <name type="common">Yeast</name>
    <name type="synonym">Candida rugosa</name>
    <dbReference type="NCBI Taxonomy" id="5481"/>
    <lineage>
        <taxon>Eukaryota</taxon>
        <taxon>Fungi</taxon>
        <taxon>Dikarya</taxon>
        <taxon>Ascomycota</taxon>
        <taxon>Saccharomycotina</taxon>
        <taxon>Pichiomycetes</taxon>
        <taxon>Debaryomycetaceae</taxon>
        <taxon>Diutina</taxon>
    </lineage>
</organism>
<dbReference type="Proteomes" id="UP000449547">
    <property type="component" value="Unassembled WGS sequence"/>
</dbReference>
<name>A0A642UVE7_DIURU</name>
<evidence type="ECO:0000256" key="4">
    <source>
        <dbReference type="SAM" id="SignalP"/>
    </source>
</evidence>
<dbReference type="InterPro" id="IPR044244">
    <property type="entry name" value="TTC27/Emw1"/>
</dbReference>
<dbReference type="RefSeq" id="XP_034014102.1">
    <property type="nucleotide sequence ID" value="XM_034153583.1"/>
</dbReference>
<dbReference type="PANTHER" id="PTHR16193">
    <property type="entry name" value="TETRATRICOPEPTIDE REPEAT PROTEIN 27"/>
    <property type="match status" value="1"/>
</dbReference>
<dbReference type="PROSITE" id="PS50005">
    <property type="entry name" value="TPR"/>
    <property type="match status" value="1"/>
</dbReference>
<evidence type="ECO:0000313" key="6">
    <source>
        <dbReference type="Proteomes" id="UP000449547"/>
    </source>
</evidence>
<dbReference type="InterPro" id="IPR011990">
    <property type="entry name" value="TPR-like_helical_dom_sf"/>
</dbReference>
<keyword evidence="6" id="KW-1185">Reference proteome</keyword>
<dbReference type="OrthoDB" id="1936594at2759"/>
<dbReference type="AlphaFoldDB" id="A0A642UVE7"/>
<protein>
    <recommendedName>
        <fullName evidence="7">TPR-like protein</fullName>
    </recommendedName>
</protein>
<evidence type="ECO:0000256" key="3">
    <source>
        <dbReference type="PROSITE-ProRule" id="PRU00339"/>
    </source>
</evidence>
<dbReference type="Gene3D" id="1.25.40.10">
    <property type="entry name" value="Tetratricopeptide repeat domain"/>
    <property type="match status" value="1"/>
</dbReference>
<comment type="caution">
    <text evidence="5">The sequence shown here is derived from an EMBL/GenBank/DDBJ whole genome shotgun (WGS) entry which is preliminary data.</text>
</comment>
<accession>A0A642UVE7</accession>
<dbReference type="VEuPathDB" id="FungiDB:DIURU_001079"/>
<evidence type="ECO:0008006" key="7">
    <source>
        <dbReference type="Google" id="ProtNLM"/>
    </source>
</evidence>